<dbReference type="EMBL" id="KN817729">
    <property type="protein sequence ID" value="KJA13567.1"/>
    <property type="molecule type" value="Genomic_DNA"/>
</dbReference>
<dbReference type="Pfam" id="PF17667">
    <property type="entry name" value="Pkinase_fungal"/>
    <property type="match status" value="1"/>
</dbReference>
<sequence>MENISPNDLKLITADEFCKKLCIEVEPYDFEVIIPGLLEIGLDKIDPRKHFKSYINLISKFAYSNEDDFESKHLLTFSLISERVLVDHPALPPDYHRQSHIFAHWHPETEGDDVHWAEVEASGAIYSREPPSREGLMESAFHSAVLLQARPDRVYIQGFYAHCEGINLILSGDDGFFVSPVLKMQTDEDIIFLYSFVRRLYKPAPYMKDSTMTRRKNLDTGLYAFDILLSFDDGDRIMCYGYRIKDVTRGRGAGKRVHMLVNEEDPTEFTEGHDVAAIKEMYCDPGQFHGRDLKIDYIHNNGFIPGIFQLAHSAAVLDHEGNEVRCGERRKIRMELTHYGRPFLDIRTPKEVLICLYDLLETTRVMYCTRSFLHRDICPENALFDTLARLGYEPGTDDMDDNGRLPPFYSPKVAFFSARYLLSEFTNPSMTSNVLVNVEMGDVIEPTTSPELDKQPTGNPAYMARAVRKGHPLGTIGDMLIASCTPDLLPGIYDKYVAAYPERMTRFQCGQERHAMRIVADPNNISTHHDLRHDAESIFWLLVRWTINAAPEGRQVTGIDPTAWALLTSQRFDQDFRAAIISSESVIDPSYAPLSALIRNLWETLEPELYWATNTPYTDPEFVHESLQRHILNYLVENGEQEFMNHPTSDMHNLSTNRIRQVDVKTFWQNLYRNPSDFGKIAPVLEKLEIGNLDVENNFAQYLNKISRVIASHAGLPQERVLTFSDTSNRDIRDHPIRTDYMGPCHHVFAFPHKVMNLSLQWGDIEASAGIHLGPSTKESLQEVVDYTATLLAARPDRVYMQALYAHSGGVQLILSSAGGIIMTNPLNVATSPGVELLYAFVQRLYNPHPSYLDPTIRRRRDPQTGSNIFDIILLQEDNKSVACMGYRLAYSGTRTDKRTHVFVNRENPAMLECDVYAPVIKEVYADEKYKEDDILLQVHTGRGVPGVVDYAH</sequence>
<dbReference type="STRING" id="945553.A0A0D2KGC5"/>
<evidence type="ECO:0000313" key="2">
    <source>
        <dbReference type="EMBL" id="KJA13567.1"/>
    </source>
</evidence>
<name>A0A0D2KGC5_HYPSF</name>
<accession>A0A0D2KGC5</accession>
<reference evidence="3" key="1">
    <citation type="submission" date="2014-04" db="EMBL/GenBank/DDBJ databases">
        <title>Evolutionary Origins and Diversification of the Mycorrhizal Mutualists.</title>
        <authorList>
            <consortium name="DOE Joint Genome Institute"/>
            <consortium name="Mycorrhizal Genomics Consortium"/>
            <person name="Kohler A."/>
            <person name="Kuo A."/>
            <person name="Nagy L.G."/>
            <person name="Floudas D."/>
            <person name="Copeland A."/>
            <person name="Barry K.W."/>
            <person name="Cichocki N."/>
            <person name="Veneault-Fourrey C."/>
            <person name="LaButti K."/>
            <person name="Lindquist E.A."/>
            <person name="Lipzen A."/>
            <person name="Lundell T."/>
            <person name="Morin E."/>
            <person name="Murat C."/>
            <person name="Riley R."/>
            <person name="Ohm R."/>
            <person name="Sun H."/>
            <person name="Tunlid A."/>
            <person name="Henrissat B."/>
            <person name="Grigoriev I.V."/>
            <person name="Hibbett D.S."/>
            <person name="Martin F."/>
        </authorList>
    </citation>
    <scope>NUCLEOTIDE SEQUENCE [LARGE SCALE GENOMIC DNA]</scope>
    <source>
        <strain evidence="3">FD-334 SS-4</strain>
    </source>
</reference>
<protein>
    <recommendedName>
        <fullName evidence="1">Fungal-type protein kinase domain-containing protein</fullName>
    </recommendedName>
</protein>
<dbReference type="AlphaFoldDB" id="A0A0D2KGC5"/>
<dbReference type="Proteomes" id="UP000054270">
    <property type="component" value="Unassembled WGS sequence"/>
</dbReference>
<evidence type="ECO:0000313" key="3">
    <source>
        <dbReference type="Proteomes" id="UP000054270"/>
    </source>
</evidence>
<gene>
    <name evidence="2" type="ORF">HYPSUDRAFT_209406</name>
</gene>
<organism evidence="2 3">
    <name type="scientific">Hypholoma sublateritium (strain FD-334 SS-4)</name>
    <dbReference type="NCBI Taxonomy" id="945553"/>
    <lineage>
        <taxon>Eukaryota</taxon>
        <taxon>Fungi</taxon>
        <taxon>Dikarya</taxon>
        <taxon>Basidiomycota</taxon>
        <taxon>Agaricomycotina</taxon>
        <taxon>Agaricomycetes</taxon>
        <taxon>Agaricomycetidae</taxon>
        <taxon>Agaricales</taxon>
        <taxon>Agaricineae</taxon>
        <taxon>Strophariaceae</taxon>
        <taxon>Hypholoma</taxon>
    </lineage>
</organism>
<keyword evidence="3" id="KW-1185">Reference proteome</keyword>
<proteinExistence type="predicted"/>
<dbReference type="InterPro" id="IPR040976">
    <property type="entry name" value="Pkinase_fungal"/>
</dbReference>
<feature type="domain" description="Fungal-type protein kinase" evidence="1">
    <location>
        <begin position="326"/>
        <end position="543"/>
    </location>
</feature>
<dbReference type="OrthoDB" id="5569250at2759"/>
<evidence type="ECO:0000259" key="1">
    <source>
        <dbReference type="Pfam" id="PF17667"/>
    </source>
</evidence>